<evidence type="ECO:0000256" key="1">
    <source>
        <dbReference type="ARBA" id="ARBA00022729"/>
    </source>
</evidence>
<accession>A0ABV5IM17</accession>
<feature type="signal peptide" evidence="2">
    <location>
        <begin position="1"/>
        <end position="28"/>
    </location>
</feature>
<name>A0ABV5IM17_9ACTN</name>
<dbReference type="InterPro" id="IPR039424">
    <property type="entry name" value="SBP_5"/>
</dbReference>
<proteinExistence type="predicted"/>
<dbReference type="PROSITE" id="PS51257">
    <property type="entry name" value="PROKAR_LIPOPROTEIN"/>
    <property type="match status" value="1"/>
</dbReference>
<dbReference type="RefSeq" id="WP_189649632.1">
    <property type="nucleotide sequence ID" value="NZ_BMRC01000010.1"/>
</dbReference>
<organism evidence="4 5">
    <name type="scientific">Nonomuraea spiralis</name>
    <dbReference type="NCBI Taxonomy" id="46182"/>
    <lineage>
        <taxon>Bacteria</taxon>
        <taxon>Bacillati</taxon>
        <taxon>Actinomycetota</taxon>
        <taxon>Actinomycetes</taxon>
        <taxon>Streptosporangiales</taxon>
        <taxon>Streptosporangiaceae</taxon>
        <taxon>Nonomuraea</taxon>
    </lineage>
</organism>
<evidence type="ECO:0000313" key="4">
    <source>
        <dbReference type="EMBL" id="MFB9205546.1"/>
    </source>
</evidence>
<dbReference type="InterPro" id="IPR030678">
    <property type="entry name" value="Peptide/Ni-bd"/>
</dbReference>
<dbReference type="PIRSF" id="PIRSF002741">
    <property type="entry name" value="MppA"/>
    <property type="match status" value="1"/>
</dbReference>
<dbReference type="Proteomes" id="UP001589647">
    <property type="component" value="Unassembled WGS sequence"/>
</dbReference>
<keyword evidence="5" id="KW-1185">Reference proteome</keyword>
<feature type="domain" description="Solute-binding protein family 5" evidence="3">
    <location>
        <begin position="90"/>
        <end position="452"/>
    </location>
</feature>
<dbReference type="Gene3D" id="3.10.105.10">
    <property type="entry name" value="Dipeptide-binding Protein, Domain 3"/>
    <property type="match status" value="1"/>
</dbReference>
<dbReference type="InterPro" id="IPR000914">
    <property type="entry name" value="SBP_5_dom"/>
</dbReference>
<gene>
    <name evidence="4" type="ORF">ACFFV7_30435</name>
</gene>
<sequence>MNVLKSLRAGLVCAAAASALLLSGCAGGATPSSSSSADAGTPVRGGDLVVAVPTDPQSLDMVANPGQVTAHIGNMLYEKLFEVDKTFAARPMLVDTYKQSEDRLTYTFKLRTGVTFQDGNPLTAADVVASLERWLKSHVTGQQVAADVKSLKATDDTTVTLELKKPRYPLIDELASPGAEVYEAKNLKGVPATGFAKEAAVGTGPYKLKSWDIGQQVVLERYDGYKSRAEEDWGGQAGAKHAYLDTVTYKVVADQDAVVNGLQTGQWTHAMPGDDQYTPLKNNPAVVVSNLAGANQNVLIPNFNKGSKFSDVRARQALNLLMDKPALNAATGGGPDLTVEVGALVSQDNKGLYSTAGDDVYKQHDPNKAKELFAQAGVNAGDTVRILTSNSYPQFSQWAVLLQDQLSKIGIKTKIDTYDFPTMLGTITKDPGGWDITTLFFNAALTSPSQMPALTLGVFNGSGSPEMAKLIEDYNAATSPETAKTLMDQLQTFVWQQFPVITISQSKLYAAYSPTLKGYDTFYRVFWNSWLQK</sequence>
<evidence type="ECO:0000313" key="5">
    <source>
        <dbReference type="Proteomes" id="UP001589647"/>
    </source>
</evidence>
<feature type="chain" id="PRO_5045100854" evidence="2">
    <location>
        <begin position="29"/>
        <end position="533"/>
    </location>
</feature>
<dbReference type="PANTHER" id="PTHR30290">
    <property type="entry name" value="PERIPLASMIC BINDING COMPONENT OF ABC TRANSPORTER"/>
    <property type="match status" value="1"/>
</dbReference>
<keyword evidence="1 2" id="KW-0732">Signal</keyword>
<evidence type="ECO:0000259" key="3">
    <source>
        <dbReference type="Pfam" id="PF00496"/>
    </source>
</evidence>
<dbReference type="Pfam" id="PF00496">
    <property type="entry name" value="SBP_bac_5"/>
    <property type="match status" value="1"/>
</dbReference>
<reference evidence="4 5" key="1">
    <citation type="submission" date="2024-09" db="EMBL/GenBank/DDBJ databases">
        <authorList>
            <person name="Sun Q."/>
            <person name="Mori K."/>
        </authorList>
    </citation>
    <scope>NUCLEOTIDE SEQUENCE [LARGE SCALE GENOMIC DNA]</scope>
    <source>
        <strain evidence="4 5">CCM 3426</strain>
    </source>
</reference>
<dbReference type="SUPFAM" id="SSF53850">
    <property type="entry name" value="Periplasmic binding protein-like II"/>
    <property type="match status" value="1"/>
</dbReference>
<dbReference type="Gene3D" id="3.40.190.10">
    <property type="entry name" value="Periplasmic binding protein-like II"/>
    <property type="match status" value="1"/>
</dbReference>
<dbReference type="PANTHER" id="PTHR30290:SF38">
    <property type="entry name" value="D,D-DIPEPTIDE-BINDING PERIPLASMIC PROTEIN DDPA-RELATED"/>
    <property type="match status" value="1"/>
</dbReference>
<evidence type="ECO:0000256" key="2">
    <source>
        <dbReference type="SAM" id="SignalP"/>
    </source>
</evidence>
<dbReference type="EMBL" id="JBHMEI010000030">
    <property type="protein sequence ID" value="MFB9205546.1"/>
    <property type="molecule type" value="Genomic_DNA"/>
</dbReference>
<protein>
    <submittedName>
        <fullName evidence="4">ABC transporter substrate-binding protein</fullName>
    </submittedName>
</protein>
<comment type="caution">
    <text evidence="4">The sequence shown here is derived from an EMBL/GenBank/DDBJ whole genome shotgun (WGS) entry which is preliminary data.</text>
</comment>